<comment type="caution">
    <text evidence="10">The sequence shown here is derived from an EMBL/GenBank/DDBJ whole genome shotgun (WGS) entry which is preliminary data.</text>
</comment>
<feature type="transmembrane region" description="Helical" evidence="7">
    <location>
        <begin position="131"/>
        <end position="154"/>
    </location>
</feature>
<dbReference type="CDD" id="cd06261">
    <property type="entry name" value="TM_PBP2"/>
    <property type="match status" value="1"/>
</dbReference>
<organism evidence="10 11">
    <name type="scientific">Myceligenerans crystallogenes</name>
    <dbReference type="NCBI Taxonomy" id="316335"/>
    <lineage>
        <taxon>Bacteria</taxon>
        <taxon>Bacillati</taxon>
        <taxon>Actinomycetota</taxon>
        <taxon>Actinomycetes</taxon>
        <taxon>Micrococcales</taxon>
        <taxon>Promicromonosporaceae</taxon>
        <taxon>Myceligenerans</taxon>
    </lineage>
</organism>
<evidence type="ECO:0000256" key="7">
    <source>
        <dbReference type="RuleBase" id="RU363032"/>
    </source>
</evidence>
<dbReference type="Gene3D" id="1.10.3720.10">
    <property type="entry name" value="MetI-like"/>
    <property type="match status" value="1"/>
</dbReference>
<dbReference type="PROSITE" id="PS50928">
    <property type="entry name" value="ABC_TM1"/>
    <property type="match status" value="1"/>
</dbReference>
<comment type="subcellular location">
    <subcellularLocation>
        <location evidence="1 7">Cell membrane</location>
        <topology evidence="1 7">Multi-pass membrane protein</topology>
    </subcellularLocation>
</comment>
<proteinExistence type="inferred from homology"/>
<reference evidence="10 11" key="1">
    <citation type="journal article" date="2019" name="Int. J. Syst. Evol. Microbiol.">
        <title>The Global Catalogue of Microorganisms (GCM) 10K type strain sequencing project: providing services to taxonomists for standard genome sequencing and annotation.</title>
        <authorList>
            <consortium name="The Broad Institute Genomics Platform"/>
            <consortium name="The Broad Institute Genome Sequencing Center for Infectious Disease"/>
            <person name="Wu L."/>
            <person name="Ma J."/>
        </authorList>
    </citation>
    <scope>NUCLEOTIDE SEQUENCE [LARGE SCALE GENOMIC DNA]</scope>
    <source>
        <strain evidence="10 11">JCM 14326</strain>
    </source>
</reference>
<dbReference type="RefSeq" id="WP_344103807.1">
    <property type="nucleotide sequence ID" value="NZ_BAAANL010000005.1"/>
</dbReference>
<keyword evidence="6 7" id="KW-0472">Membrane</keyword>
<dbReference type="InterPro" id="IPR035906">
    <property type="entry name" value="MetI-like_sf"/>
</dbReference>
<feature type="domain" description="ABC transmembrane type-1" evidence="9">
    <location>
        <begin position="128"/>
        <end position="341"/>
    </location>
</feature>
<protein>
    <submittedName>
        <fullName evidence="10">Sugar ABC transporter permease</fullName>
    </submittedName>
</protein>
<dbReference type="Proteomes" id="UP001501094">
    <property type="component" value="Unassembled WGS sequence"/>
</dbReference>
<evidence type="ECO:0000256" key="5">
    <source>
        <dbReference type="ARBA" id="ARBA00022989"/>
    </source>
</evidence>
<keyword evidence="11" id="KW-1185">Reference proteome</keyword>
<evidence type="ECO:0000256" key="6">
    <source>
        <dbReference type="ARBA" id="ARBA00023136"/>
    </source>
</evidence>
<evidence type="ECO:0000259" key="9">
    <source>
        <dbReference type="PROSITE" id="PS50928"/>
    </source>
</evidence>
<comment type="similarity">
    <text evidence="7">Belongs to the binding-protein-dependent transport system permease family.</text>
</comment>
<name>A0ABN2NGL0_9MICO</name>
<dbReference type="PANTHER" id="PTHR43227">
    <property type="entry name" value="BLL4140 PROTEIN"/>
    <property type="match status" value="1"/>
</dbReference>
<evidence type="ECO:0000256" key="3">
    <source>
        <dbReference type="ARBA" id="ARBA00022475"/>
    </source>
</evidence>
<feature type="transmembrane region" description="Helical" evidence="7">
    <location>
        <begin position="213"/>
        <end position="235"/>
    </location>
</feature>
<feature type="transmembrane region" description="Helical" evidence="7">
    <location>
        <begin position="166"/>
        <end position="188"/>
    </location>
</feature>
<accession>A0ABN2NGL0</accession>
<feature type="transmembrane region" description="Helical" evidence="7">
    <location>
        <begin position="64"/>
        <end position="87"/>
    </location>
</feature>
<evidence type="ECO:0000256" key="8">
    <source>
        <dbReference type="SAM" id="MobiDB-lite"/>
    </source>
</evidence>
<evidence type="ECO:0000256" key="4">
    <source>
        <dbReference type="ARBA" id="ARBA00022692"/>
    </source>
</evidence>
<dbReference type="EMBL" id="BAAANL010000005">
    <property type="protein sequence ID" value="GAA1867593.1"/>
    <property type="molecule type" value="Genomic_DNA"/>
</dbReference>
<keyword evidence="5 7" id="KW-1133">Transmembrane helix</keyword>
<dbReference type="InterPro" id="IPR000515">
    <property type="entry name" value="MetI-like"/>
</dbReference>
<dbReference type="PANTHER" id="PTHR43227:SF8">
    <property type="entry name" value="DIACETYLCHITOBIOSE UPTAKE SYSTEM PERMEASE PROTEIN DASB"/>
    <property type="match status" value="1"/>
</dbReference>
<feature type="transmembrane region" description="Helical" evidence="7">
    <location>
        <begin position="267"/>
        <end position="288"/>
    </location>
</feature>
<keyword evidence="4 7" id="KW-0812">Transmembrane</keyword>
<evidence type="ECO:0000256" key="2">
    <source>
        <dbReference type="ARBA" id="ARBA00022448"/>
    </source>
</evidence>
<sequence>MTDPTRTDAPRRRAPEARRPAPAGVLELPPATSTRRGTAPGRGRTGGAAPGRGRTGPRRHAAPWLFLSPAIVLFAAFLAAPIGYAVYLSFRTEKVSGLGLGAGSRQEVWAGLENYGSALADSEFLASVGRVGLYGLIVVPVMLGAALLFALLLDARRARARRFSRIAIFLPYAVPAVISSLLWGFLYLPEVSPFYWIFERFGWSVPSLFESDLVMFAVANIAIWAGIGFNMVVIYTGLKAIPQELYEAAELDGAGQLGIAWRIKIPIVTPSIIMTFVFSMIATLQVFAEPTTLRPLSNAISSTWTPLMKVYRDAFTRGDLYAAAATSVIIAVATFVISFGFLRLVQSRAFASEER</sequence>
<keyword evidence="3" id="KW-1003">Cell membrane</keyword>
<gene>
    <name evidence="10" type="ORF">GCM10009751_27370</name>
</gene>
<dbReference type="InterPro" id="IPR050809">
    <property type="entry name" value="UgpAE/MalFG_permease"/>
</dbReference>
<feature type="region of interest" description="Disordered" evidence="8">
    <location>
        <begin position="1"/>
        <end position="57"/>
    </location>
</feature>
<feature type="compositionally biased region" description="Basic and acidic residues" evidence="8">
    <location>
        <begin position="1"/>
        <end position="19"/>
    </location>
</feature>
<evidence type="ECO:0000313" key="10">
    <source>
        <dbReference type="EMBL" id="GAA1867593.1"/>
    </source>
</evidence>
<keyword evidence="2 7" id="KW-0813">Transport</keyword>
<evidence type="ECO:0000256" key="1">
    <source>
        <dbReference type="ARBA" id="ARBA00004651"/>
    </source>
</evidence>
<dbReference type="Pfam" id="PF00528">
    <property type="entry name" value="BPD_transp_1"/>
    <property type="match status" value="1"/>
</dbReference>
<feature type="transmembrane region" description="Helical" evidence="7">
    <location>
        <begin position="320"/>
        <end position="345"/>
    </location>
</feature>
<feature type="compositionally biased region" description="Gly residues" evidence="8">
    <location>
        <begin position="43"/>
        <end position="54"/>
    </location>
</feature>
<dbReference type="SUPFAM" id="SSF161098">
    <property type="entry name" value="MetI-like"/>
    <property type="match status" value="1"/>
</dbReference>
<evidence type="ECO:0000313" key="11">
    <source>
        <dbReference type="Proteomes" id="UP001501094"/>
    </source>
</evidence>